<feature type="compositionally biased region" description="Polar residues" evidence="1">
    <location>
        <begin position="352"/>
        <end position="361"/>
    </location>
</feature>
<name>A0A916XWF5_9HYPH</name>
<evidence type="ECO:0000256" key="2">
    <source>
        <dbReference type="SAM" id="Phobius"/>
    </source>
</evidence>
<feature type="compositionally biased region" description="Basic and acidic residues" evidence="1">
    <location>
        <begin position="508"/>
        <end position="521"/>
    </location>
</feature>
<comment type="caution">
    <text evidence="3">The sequence shown here is derived from an EMBL/GenBank/DDBJ whole genome shotgun (WGS) entry which is preliminary data.</text>
</comment>
<dbReference type="PANTHER" id="PTHR38766">
    <property type="entry name" value="FLAGELLAR PROTEIN FLIO"/>
    <property type="match status" value="1"/>
</dbReference>
<feature type="region of interest" description="Disordered" evidence="1">
    <location>
        <begin position="103"/>
        <end position="386"/>
    </location>
</feature>
<keyword evidence="2" id="KW-0812">Transmembrane</keyword>
<keyword evidence="4" id="KW-1185">Reference proteome</keyword>
<feature type="compositionally biased region" description="Pro residues" evidence="1">
    <location>
        <begin position="212"/>
        <end position="221"/>
    </location>
</feature>
<feature type="transmembrane region" description="Helical" evidence="2">
    <location>
        <begin position="12"/>
        <end position="38"/>
    </location>
</feature>
<dbReference type="AlphaFoldDB" id="A0A916XWF5"/>
<dbReference type="Proteomes" id="UP000613160">
    <property type="component" value="Unassembled WGS sequence"/>
</dbReference>
<dbReference type="RefSeq" id="WP_188850576.1">
    <property type="nucleotide sequence ID" value="NZ_BMJJ01000004.1"/>
</dbReference>
<keyword evidence="2" id="KW-1133">Transmembrane helix</keyword>
<feature type="compositionally biased region" description="Polar residues" evidence="1">
    <location>
        <begin position="400"/>
        <end position="419"/>
    </location>
</feature>
<feature type="region of interest" description="Disordered" evidence="1">
    <location>
        <begin position="630"/>
        <end position="668"/>
    </location>
</feature>
<feature type="compositionally biased region" description="Pro residues" evidence="1">
    <location>
        <begin position="492"/>
        <end position="501"/>
    </location>
</feature>
<proteinExistence type="predicted"/>
<reference evidence="3" key="2">
    <citation type="submission" date="2020-09" db="EMBL/GenBank/DDBJ databases">
        <authorList>
            <person name="Sun Q."/>
            <person name="Zhou Y."/>
        </authorList>
    </citation>
    <scope>NUCLEOTIDE SEQUENCE</scope>
    <source>
        <strain evidence="3">CGMCC 1.15493</strain>
    </source>
</reference>
<reference evidence="3" key="1">
    <citation type="journal article" date="2014" name="Int. J. Syst. Evol. Microbiol.">
        <title>Complete genome sequence of Corynebacterium casei LMG S-19264T (=DSM 44701T), isolated from a smear-ripened cheese.</title>
        <authorList>
            <consortium name="US DOE Joint Genome Institute (JGI-PGF)"/>
            <person name="Walter F."/>
            <person name="Albersmeier A."/>
            <person name="Kalinowski J."/>
            <person name="Ruckert C."/>
        </authorList>
    </citation>
    <scope>NUCLEOTIDE SEQUENCE</scope>
    <source>
        <strain evidence="3">CGMCC 1.15493</strain>
    </source>
</reference>
<evidence type="ECO:0008006" key="5">
    <source>
        <dbReference type="Google" id="ProtNLM"/>
    </source>
</evidence>
<evidence type="ECO:0000313" key="3">
    <source>
        <dbReference type="EMBL" id="GGD18140.1"/>
    </source>
</evidence>
<evidence type="ECO:0000313" key="4">
    <source>
        <dbReference type="Proteomes" id="UP000613160"/>
    </source>
</evidence>
<evidence type="ECO:0000256" key="1">
    <source>
        <dbReference type="SAM" id="MobiDB-lite"/>
    </source>
</evidence>
<feature type="region of interest" description="Disordered" evidence="1">
    <location>
        <begin position="400"/>
        <end position="582"/>
    </location>
</feature>
<sequence>MREWLVDLVGEGMAPVASFVLAAAIVVILVFVVIWVAMRALGGQIGNRAKGRGPRLAVMDVTPIDPKRKLVLVRRDEVEHLILIGGQNDVVIEANILRVAAGTRTQRTEPSFRPDDIPAGERRPAAAPQRLAPAAAAAPHPARQPANGPARNGVPAAGNGVPAAGNGVPAAGSPLARAVPRPPAAADDGGPVVNGPAASVDTGVEPVLRAEPPAPVAPPVAPEAKSVEAERREPSFSAAIPVAPPVAPVADRGGPAPTPEATPAAEKSAPPVAAPGRSDASSRVQGEAAPQVVASRPAADMAPLAGERARDAAPASEGRSAARPTEPERPVQPRPPAIDPGFSARPLARTPVATSPATPAQNGVPRVAITGAGEPATSTAEPVRRPVTVAAAPARSMVTPTYSNLSPQMFRQDSNQTAESVPASPTAAPEPVADRGGPSAEGRGGAQDSVEPRGERAPTMREMAPRAGEPSSAVIAAAERQRELIRARPTPTMTPRPPAESPTPGADSAERAKTESRRPEPTDAPAAVGERPPAPAEASPDRKPLEVRSFAAAIQAGPRAMPAPSPDRSAKAPAPPSPVEPNRATVIAPIAPMAPMTVQEPEKAAAPAEDAFAGLDDFLSAELDFGLDDVHWNDEPANAAPEVRVDEPKAAEPAPAPAPAPDKAPRVLSLEEEMERLLGDFNFETSDRSRR</sequence>
<organism evidence="3 4">
    <name type="scientific">Aureimonas glaciei</name>
    <dbReference type="NCBI Taxonomy" id="1776957"/>
    <lineage>
        <taxon>Bacteria</taxon>
        <taxon>Pseudomonadati</taxon>
        <taxon>Pseudomonadota</taxon>
        <taxon>Alphaproteobacteria</taxon>
        <taxon>Hyphomicrobiales</taxon>
        <taxon>Aurantimonadaceae</taxon>
        <taxon>Aureimonas</taxon>
    </lineage>
</organism>
<dbReference type="EMBL" id="BMJJ01000004">
    <property type="protein sequence ID" value="GGD18140.1"/>
    <property type="molecule type" value="Genomic_DNA"/>
</dbReference>
<feature type="compositionally biased region" description="Basic and acidic residues" evidence="1">
    <location>
        <begin position="225"/>
        <end position="234"/>
    </location>
</feature>
<accession>A0A916XWF5</accession>
<protein>
    <recommendedName>
        <fullName evidence="5">Flagellar biosynthesis protein FliO</fullName>
    </recommendedName>
</protein>
<gene>
    <name evidence="3" type="ORF">GCM10011335_21280</name>
</gene>
<feature type="compositionally biased region" description="Basic and acidic residues" evidence="1">
    <location>
        <begin position="450"/>
        <end position="459"/>
    </location>
</feature>
<feature type="compositionally biased region" description="Basic and acidic residues" evidence="1">
    <location>
        <begin position="106"/>
        <end position="124"/>
    </location>
</feature>
<keyword evidence="2" id="KW-0472">Membrane</keyword>
<dbReference type="PANTHER" id="PTHR38766:SF1">
    <property type="entry name" value="FLAGELLAR PROTEIN FLIO"/>
    <property type="match status" value="1"/>
</dbReference>
<feature type="compositionally biased region" description="Low complexity" evidence="1">
    <location>
        <begin position="248"/>
        <end position="271"/>
    </location>
</feature>
<dbReference type="InterPro" id="IPR052205">
    <property type="entry name" value="FliO/MopB"/>
</dbReference>
<feature type="compositionally biased region" description="Low complexity" evidence="1">
    <location>
        <begin position="125"/>
        <end position="191"/>
    </location>
</feature>